<sequence length="260" mass="27092">MRFKRKSVIVTGAARGIGLAVAEAFVNEGALVTVVDKDRKGREVADTLGRISGALFVGTDVSKPFEVDDAVRMAVETFGGVDILVNNAAVSVPGSVLAVSPNDWRQVLDVNLTGAYLFSRACVPEMEQRGGGVIINIVSAQGLAAEQGNAAYIASKGGLIALTKSMALDLASLNIRVNALCPGAIATEKVEETLAGYPDPEKARRDWADLHALRRLGRPEEVAAAVLFLASAEASFITGAVLPVDGGMLASFGMAGRPVE</sequence>
<dbReference type="eggNOG" id="COG1028">
    <property type="taxonomic scope" value="Bacteria"/>
</dbReference>
<dbReference type="OrthoDB" id="9803333at2"/>
<dbReference type="STRING" id="477974.Daud_0276"/>
<dbReference type="Pfam" id="PF13561">
    <property type="entry name" value="adh_short_C2"/>
    <property type="match status" value="1"/>
</dbReference>
<dbReference type="NCBIfam" id="NF005559">
    <property type="entry name" value="PRK07231.1"/>
    <property type="match status" value="1"/>
</dbReference>
<reference evidence="4" key="1">
    <citation type="submission" date="2007-10" db="EMBL/GenBank/DDBJ databases">
        <title>Complete sequence of chromosome of Desulforudis audaxviator MP104C.</title>
        <authorList>
            <person name="Copeland A."/>
            <person name="Lucas S."/>
            <person name="Lapidus A."/>
            <person name="Barry K."/>
            <person name="Glavina del Rio T."/>
            <person name="Dalin E."/>
            <person name="Tice H."/>
            <person name="Bruce D."/>
            <person name="Pitluck S."/>
            <person name="Lowry S.R."/>
            <person name="Larimer F."/>
            <person name="Land M.L."/>
            <person name="Hauser L."/>
            <person name="Kyrpides N."/>
            <person name="Ivanova N.N."/>
            <person name="Richardson P."/>
        </authorList>
    </citation>
    <scope>NUCLEOTIDE SEQUENCE [LARGE SCALE GENOMIC DNA]</scope>
    <source>
        <strain evidence="4">MP104C</strain>
    </source>
</reference>
<dbReference type="InterPro" id="IPR002347">
    <property type="entry name" value="SDR_fam"/>
</dbReference>
<dbReference type="EMBL" id="CP000860">
    <property type="protein sequence ID" value="ACA58837.1"/>
    <property type="molecule type" value="Genomic_DNA"/>
</dbReference>
<dbReference type="KEGG" id="dau:Daud_0276"/>
<accession>B1I145</accession>
<dbReference type="InterPro" id="IPR036291">
    <property type="entry name" value="NAD(P)-bd_dom_sf"/>
</dbReference>
<dbReference type="AlphaFoldDB" id="B1I145"/>
<dbReference type="HOGENOM" id="CLU_010194_1_0_9"/>
<dbReference type="Gene3D" id="3.40.50.720">
    <property type="entry name" value="NAD(P)-binding Rossmann-like Domain"/>
    <property type="match status" value="1"/>
</dbReference>
<dbReference type="Proteomes" id="UP000008544">
    <property type="component" value="Chromosome"/>
</dbReference>
<evidence type="ECO:0000313" key="4">
    <source>
        <dbReference type="Proteomes" id="UP000008544"/>
    </source>
</evidence>
<dbReference type="PANTHER" id="PTHR24321:SF15">
    <property type="entry name" value="OXIDOREDUCTASE UCPA"/>
    <property type="match status" value="1"/>
</dbReference>
<dbReference type="PANTHER" id="PTHR24321">
    <property type="entry name" value="DEHYDROGENASES, SHORT CHAIN"/>
    <property type="match status" value="1"/>
</dbReference>
<dbReference type="SUPFAM" id="SSF51735">
    <property type="entry name" value="NAD(P)-binding Rossmann-fold domains"/>
    <property type="match status" value="1"/>
</dbReference>
<proteinExistence type="inferred from homology"/>
<dbReference type="CDD" id="cd05233">
    <property type="entry name" value="SDR_c"/>
    <property type="match status" value="1"/>
</dbReference>
<keyword evidence="2" id="KW-0560">Oxidoreductase</keyword>
<dbReference type="PRINTS" id="PR00080">
    <property type="entry name" value="SDRFAMILY"/>
</dbReference>
<dbReference type="FunFam" id="3.40.50.720:FF:000084">
    <property type="entry name" value="Short-chain dehydrogenase reductase"/>
    <property type="match status" value="1"/>
</dbReference>
<evidence type="ECO:0000313" key="3">
    <source>
        <dbReference type="EMBL" id="ACA58837.1"/>
    </source>
</evidence>
<keyword evidence="4" id="KW-1185">Reference proteome</keyword>
<dbReference type="RefSeq" id="WP_012301429.1">
    <property type="nucleotide sequence ID" value="NC_010424.1"/>
</dbReference>
<name>B1I145_DESAP</name>
<protein>
    <submittedName>
        <fullName evidence="3">Short-chain dehydrogenase/reductase SDR</fullName>
    </submittedName>
</protein>
<dbReference type="PRINTS" id="PR00081">
    <property type="entry name" value="GDHRDH"/>
</dbReference>
<organism evidence="3 4">
    <name type="scientific">Desulforudis audaxviator (strain MP104C)</name>
    <dbReference type="NCBI Taxonomy" id="477974"/>
    <lineage>
        <taxon>Bacteria</taxon>
        <taxon>Bacillati</taxon>
        <taxon>Bacillota</taxon>
        <taxon>Clostridia</taxon>
        <taxon>Thermoanaerobacterales</taxon>
        <taxon>Candidatus Desulforudaceae</taxon>
        <taxon>Candidatus Desulforudis</taxon>
    </lineage>
</organism>
<dbReference type="GO" id="GO:0008206">
    <property type="term" value="P:bile acid metabolic process"/>
    <property type="evidence" value="ECO:0007669"/>
    <property type="project" value="UniProtKB-ARBA"/>
</dbReference>
<evidence type="ECO:0000256" key="2">
    <source>
        <dbReference type="ARBA" id="ARBA00023002"/>
    </source>
</evidence>
<comment type="similarity">
    <text evidence="1">Belongs to the short-chain dehydrogenases/reductases (SDR) family.</text>
</comment>
<dbReference type="GO" id="GO:0016491">
    <property type="term" value="F:oxidoreductase activity"/>
    <property type="evidence" value="ECO:0007669"/>
    <property type="project" value="UniProtKB-KW"/>
</dbReference>
<reference evidence="3 4" key="2">
    <citation type="journal article" date="2008" name="Science">
        <title>Environmental genomics reveals a single-species ecosystem deep within Earth.</title>
        <authorList>
            <person name="Chivian D."/>
            <person name="Brodie E.L."/>
            <person name="Alm E.J."/>
            <person name="Culley D.E."/>
            <person name="Dehal P.S."/>
            <person name="Desantis T.Z."/>
            <person name="Gihring T.M."/>
            <person name="Lapidus A."/>
            <person name="Lin L.H."/>
            <person name="Lowry S.R."/>
            <person name="Moser D.P."/>
            <person name="Richardson P.M."/>
            <person name="Southam G."/>
            <person name="Wanger G."/>
            <person name="Pratt L.M."/>
            <person name="Andersen G.L."/>
            <person name="Hazen T.C."/>
            <person name="Brockman F.J."/>
            <person name="Arkin A.P."/>
            <person name="Onstott T.C."/>
        </authorList>
    </citation>
    <scope>NUCLEOTIDE SEQUENCE [LARGE SCALE GENOMIC DNA]</scope>
    <source>
        <strain evidence="3 4">MP104C</strain>
    </source>
</reference>
<gene>
    <name evidence="3" type="ordered locus">Daud_0276</name>
</gene>
<evidence type="ECO:0000256" key="1">
    <source>
        <dbReference type="ARBA" id="ARBA00006484"/>
    </source>
</evidence>